<dbReference type="Proteomes" id="UP000327044">
    <property type="component" value="Unassembled WGS sequence"/>
</dbReference>
<dbReference type="Pfam" id="PF13358">
    <property type="entry name" value="DDE_3"/>
    <property type="match status" value="1"/>
</dbReference>
<feature type="domain" description="Tc1-like transposase DDE" evidence="1">
    <location>
        <begin position="234"/>
        <end position="358"/>
    </location>
</feature>
<dbReference type="InterPro" id="IPR038717">
    <property type="entry name" value="Tc1-like_DDE_dom"/>
</dbReference>
<dbReference type="PANTHER" id="PTHR33939:SF1">
    <property type="entry name" value="DUF4371 DOMAIN-CONTAINING PROTEIN"/>
    <property type="match status" value="1"/>
</dbReference>
<dbReference type="Gene3D" id="3.30.420.10">
    <property type="entry name" value="Ribonuclease H-like superfamily/Ribonuclease H"/>
    <property type="match status" value="1"/>
</dbReference>
<evidence type="ECO:0000313" key="3">
    <source>
        <dbReference type="Proteomes" id="UP000327044"/>
    </source>
</evidence>
<proteinExistence type="predicted"/>
<name>A0A5N4ADD4_PHOPY</name>
<sequence>MDATEAKRKILLNVYDYFVKEKNHGGVLTSVMAVQQRTADAVQVSKQTVVRTCAMREIGSDLKRNPYRRSKPRRTDLPENKKHTIRCLIYDMYANKEHVTLDTLLAVIKLKDLCDLGRTSLFYALKEMGFKFKMTNNRRGLCEQSHVVSMRNVFLRKYIKNLESEIPHDFVFLDETWVFSRGATKRTWQDDRAKSLQQPHKASDGKRYIIIHAGGRNGFIEGSSLIFSSTNKSFDYHDNMNAELFEKWFEESVLKKLAQPSIIVLDNASYHTRKSEKIPTASSTKEEISNWLKMKNRPFDTGMFKAELLEIVKNHSQATITKYVIDEMALQYGHEVLRLPPYHCHFNPIELVWGISKKFYDDHIVATPGRQEDVLKIWNDALAKVTPDVWNRCVTHTEEIIKDTFNREKIIDDVRPLIFTVNTGSDEESDYLSESDNDA</sequence>
<gene>
    <name evidence="2" type="ORF">PPYR_12160</name>
</gene>
<dbReference type="AlphaFoldDB" id="A0A5N4ADD4"/>
<dbReference type="PANTHER" id="PTHR33939">
    <property type="entry name" value="PROTEIN CBG22215"/>
    <property type="match status" value="1"/>
</dbReference>
<dbReference type="GO" id="GO:0003676">
    <property type="term" value="F:nucleic acid binding"/>
    <property type="evidence" value="ECO:0007669"/>
    <property type="project" value="InterPro"/>
</dbReference>
<organism evidence="2 3">
    <name type="scientific">Photinus pyralis</name>
    <name type="common">Common eastern firefly</name>
    <name type="synonym">Lampyris pyralis</name>
    <dbReference type="NCBI Taxonomy" id="7054"/>
    <lineage>
        <taxon>Eukaryota</taxon>
        <taxon>Metazoa</taxon>
        <taxon>Ecdysozoa</taxon>
        <taxon>Arthropoda</taxon>
        <taxon>Hexapoda</taxon>
        <taxon>Insecta</taxon>
        <taxon>Pterygota</taxon>
        <taxon>Neoptera</taxon>
        <taxon>Endopterygota</taxon>
        <taxon>Coleoptera</taxon>
        <taxon>Polyphaga</taxon>
        <taxon>Elateriformia</taxon>
        <taxon>Elateroidea</taxon>
        <taxon>Lampyridae</taxon>
        <taxon>Lampyrinae</taxon>
        <taxon>Photinus</taxon>
    </lineage>
</organism>
<evidence type="ECO:0000259" key="1">
    <source>
        <dbReference type="Pfam" id="PF13358"/>
    </source>
</evidence>
<accession>A0A5N4ADD4</accession>
<reference evidence="2 3" key="1">
    <citation type="journal article" date="2018" name="Elife">
        <title>Firefly genomes illuminate parallel origins of bioluminescence in beetles.</title>
        <authorList>
            <person name="Fallon T.R."/>
            <person name="Lower S.E."/>
            <person name="Chang C.H."/>
            <person name="Bessho-Uehara M."/>
            <person name="Martin G.J."/>
            <person name="Bewick A.J."/>
            <person name="Behringer M."/>
            <person name="Debat H.J."/>
            <person name="Wong I."/>
            <person name="Day J.C."/>
            <person name="Suvorov A."/>
            <person name="Silva C.J."/>
            <person name="Stanger-Hall K.F."/>
            <person name="Hall D.W."/>
            <person name="Schmitz R.J."/>
            <person name="Nelson D.R."/>
            <person name="Lewis S.M."/>
            <person name="Shigenobu S."/>
            <person name="Bybee S.M."/>
            <person name="Larracuente A.M."/>
            <person name="Oba Y."/>
            <person name="Weng J.K."/>
        </authorList>
    </citation>
    <scope>NUCLEOTIDE SEQUENCE [LARGE SCALE GENOMIC DNA]</scope>
    <source>
        <strain evidence="2">1611_PpyrPB1</strain>
        <tissue evidence="2">Whole body</tissue>
    </source>
</reference>
<comment type="caution">
    <text evidence="2">The sequence shown here is derived from an EMBL/GenBank/DDBJ whole genome shotgun (WGS) entry which is preliminary data.</text>
</comment>
<dbReference type="InParanoid" id="A0A5N4ADD4"/>
<keyword evidence="3" id="KW-1185">Reference proteome</keyword>
<protein>
    <recommendedName>
        <fullName evidence="1">Tc1-like transposase DDE domain-containing protein</fullName>
    </recommendedName>
</protein>
<dbReference type="InterPro" id="IPR036397">
    <property type="entry name" value="RNaseH_sf"/>
</dbReference>
<dbReference type="EMBL" id="VVIM01000008">
    <property type="protein sequence ID" value="KAB0795321.1"/>
    <property type="molecule type" value="Genomic_DNA"/>
</dbReference>
<evidence type="ECO:0000313" key="2">
    <source>
        <dbReference type="EMBL" id="KAB0795321.1"/>
    </source>
</evidence>